<dbReference type="PANTHER" id="PTHR16214">
    <property type="entry name" value="TRANSMEMBRANE PROTEIN 260"/>
    <property type="match status" value="1"/>
</dbReference>
<dbReference type="InterPro" id="IPR052724">
    <property type="entry name" value="GT117_domain-containing"/>
</dbReference>
<feature type="transmembrane region" description="Helical" evidence="1">
    <location>
        <begin position="196"/>
        <end position="219"/>
    </location>
</feature>
<evidence type="ECO:0000313" key="2">
    <source>
        <dbReference type="EMBL" id="OGE08897.1"/>
    </source>
</evidence>
<dbReference type="PANTHER" id="PTHR16214:SF3">
    <property type="entry name" value="TRANSMEMBRANE PROTEIN 260"/>
    <property type="match status" value="1"/>
</dbReference>
<dbReference type="InterPro" id="IPR021280">
    <property type="entry name" value="TMEM260-like"/>
</dbReference>
<evidence type="ECO:0000256" key="1">
    <source>
        <dbReference type="SAM" id="Phobius"/>
    </source>
</evidence>
<feature type="transmembrane region" description="Helical" evidence="1">
    <location>
        <begin position="98"/>
        <end position="117"/>
    </location>
</feature>
<protein>
    <submittedName>
        <fullName evidence="2">Uncharacterized protein</fullName>
    </submittedName>
</protein>
<reference evidence="2 3" key="1">
    <citation type="journal article" date="2016" name="Nat. Commun.">
        <title>Thousands of microbial genomes shed light on interconnected biogeochemical processes in an aquifer system.</title>
        <authorList>
            <person name="Anantharaman K."/>
            <person name="Brown C.T."/>
            <person name="Hug L.A."/>
            <person name="Sharon I."/>
            <person name="Castelle C.J."/>
            <person name="Probst A.J."/>
            <person name="Thomas B.C."/>
            <person name="Singh A."/>
            <person name="Wilkins M.J."/>
            <person name="Karaoz U."/>
            <person name="Brodie E.L."/>
            <person name="Williams K.H."/>
            <person name="Hubbard S.S."/>
            <person name="Banfield J.F."/>
        </authorList>
    </citation>
    <scope>NUCLEOTIDE SEQUENCE [LARGE SCALE GENOMIC DNA]</scope>
</reference>
<feature type="transmembrane region" description="Helical" evidence="1">
    <location>
        <begin position="369"/>
        <end position="390"/>
    </location>
</feature>
<dbReference type="AlphaFoldDB" id="A0A1F5HXK7"/>
<dbReference type="Proteomes" id="UP000179227">
    <property type="component" value="Unassembled WGS sequence"/>
</dbReference>
<feature type="transmembrane region" description="Helical" evidence="1">
    <location>
        <begin position="268"/>
        <end position="290"/>
    </location>
</feature>
<feature type="transmembrane region" description="Helical" evidence="1">
    <location>
        <begin position="38"/>
        <end position="60"/>
    </location>
</feature>
<feature type="transmembrane region" description="Helical" evidence="1">
    <location>
        <begin position="336"/>
        <end position="357"/>
    </location>
</feature>
<sequence length="679" mass="79203">MFISFFLFLLFLFTFLVFFKGISLSVYAGDSGDIILASWFGGVAHPPGYPLQVMLGWVFTHLPYHATVAFKANLMAAFLMAIVICLVFIIIQKLIKNIYVAIVSALILAFTPLFLLYAHIIEVFQLNLVLVAASVYFLVSWRETMLSKKPKIWFLYLTSFFWGLAVFHHQTSILLAPAIVYLVLKTDKNILKKKVLILKLFLFFCLGFLPYFFIPFAAWRQTPINWDDPSNLRNFVRLITRADYGTFTAADFIFGTDIKLKLAQIVKLFLFLKADFKPLGLGLFFLGFLYSYSRYRVLFWFIFLCLFFTGPLFLFYASFPLTNDFYTGLWERFVLLSYLFFTLYIAFGIFLIFKVAKKFISQYLSSSKYLHLHDLTVTLILILIPVYFLIENFYKTDLSKFYLGDWLGHDILASTEQESIIILVGDTITFDTEYVYYTNDYFKDRKIIRGGILNRKEYRDQLVREYKDLEIPEGFYDEDISESAKYLNQLINSNISKFPIYTTHYTTDIDGYQWISSGILKKLSLKNDFDKNRLVELNDEVFSRFRFKDFGQDFGYEQYLASNVKEIYYYSLIGIADELINNELEGVAKKYLESAVALVPDKKEAYIRFGNIAFGQKDCDKSKEYFAKEFDLDKNDWQALKALSKVYGECYMNEDEAKKYSEAADSLKRELSGKPLDTY</sequence>
<evidence type="ECO:0000313" key="3">
    <source>
        <dbReference type="Proteomes" id="UP000179227"/>
    </source>
</evidence>
<comment type="caution">
    <text evidence="2">The sequence shown here is derived from an EMBL/GenBank/DDBJ whole genome shotgun (WGS) entry which is preliminary data.</text>
</comment>
<dbReference type="SUPFAM" id="SSF48452">
    <property type="entry name" value="TPR-like"/>
    <property type="match status" value="1"/>
</dbReference>
<feature type="transmembrane region" description="Helical" evidence="1">
    <location>
        <begin position="124"/>
        <end position="141"/>
    </location>
</feature>
<keyword evidence="1" id="KW-0812">Transmembrane</keyword>
<keyword evidence="1" id="KW-1133">Transmembrane helix</keyword>
<gene>
    <name evidence="2" type="ORF">A3A60_00910</name>
</gene>
<name>A0A1F5HXK7_9BACT</name>
<feature type="transmembrane region" description="Helical" evidence="1">
    <location>
        <begin position="297"/>
        <end position="316"/>
    </location>
</feature>
<organism evidence="2 3">
    <name type="scientific">Candidatus Curtissbacteria bacterium RIFCSPLOWO2_01_FULL_42_26</name>
    <dbReference type="NCBI Taxonomy" id="1797729"/>
    <lineage>
        <taxon>Bacteria</taxon>
        <taxon>Candidatus Curtissiibacteriota</taxon>
    </lineage>
</organism>
<keyword evidence="1" id="KW-0472">Membrane</keyword>
<dbReference type="InterPro" id="IPR011990">
    <property type="entry name" value="TPR-like_helical_dom_sf"/>
</dbReference>
<accession>A0A1F5HXK7</accession>
<feature type="transmembrane region" description="Helical" evidence="1">
    <location>
        <begin position="72"/>
        <end position="92"/>
    </location>
</feature>
<proteinExistence type="predicted"/>
<dbReference type="Gene3D" id="1.25.40.10">
    <property type="entry name" value="Tetratricopeptide repeat domain"/>
    <property type="match status" value="1"/>
</dbReference>
<feature type="transmembrane region" description="Helical" evidence="1">
    <location>
        <begin position="153"/>
        <end position="184"/>
    </location>
</feature>
<dbReference type="STRING" id="1797729.A3A60_00910"/>
<dbReference type="Pfam" id="PF11028">
    <property type="entry name" value="TMEM260-like"/>
    <property type="match status" value="1"/>
</dbReference>
<dbReference type="EMBL" id="MFBS01000030">
    <property type="protein sequence ID" value="OGE08897.1"/>
    <property type="molecule type" value="Genomic_DNA"/>
</dbReference>